<accession>A0A0F2M5D9</accession>
<protein>
    <submittedName>
        <fullName evidence="1">Uncharacterized protein</fullName>
    </submittedName>
</protein>
<dbReference type="AlphaFoldDB" id="A0A0F2M5D9"/>
<dbReference type="KEGG" id="ssck:SPSK_04736"/>
<sequence>MNDRPMQTVVCTSAFTRPAERVYGRVLHRSAGRNPNTATPADAKQRQPAALVVISRVSISSSSFSSLSYNIFVWTTGPDCRNVL</sequence>
<comment type="caution">
    <text evidence="1">The sequence shown here is derived from an EMBL/GenBank/DDBJ whole genome shotgun (WGS) entry which is preliminary data.</text>
</comment>
<gene>
    <name evidence="1" type="ORF">SPSK_04736</name>
</gene>
<name>A0A0F2M5D9_SPOSC</name>
<dbReference type="GeneID" id="27666808"/>
<dbReference type="EMBL" id="AXCR01000010">
    <property type="protein sequence ID" value="KJR83406.1"/>
    <property type="molecule type" value="Genomic_DNA"/>
</dbReference>
<organism evidence="1 2">
    <name type="scientific">Sporothrix schenckii 1099-18</name>
    <dbReference type="NCBI Taxonomy" id="1397361"/>
    <lineage>
        <taxon>Eukaryota</taxon>
        <taxon>Fungi</taxon>
        <taxon>Dikarya</taxon>
        <taxon>Ascomycota</taxon>
        <taxon>Pezizomycotina</taxon>
        <taxon>Sordariomycetes</taxon>
        <taxon>Sordariomycetidae</taxon>
        <taxon>Ophiostomatales</taxon>
        <taxon>Ophiostomataceae</taxon>
        <taxon>Sporothrix</taxon>
    </lineage>
</organism>
<dbReference type="RefSeq" id="XP_016586082.1">
    <property type="nucleotide sequence ID" value="XM_016731531.1"/>
</dbReference>
<dbReference type="Proteomes" id="UP000033710">
    <property type="component" value="Unassembled WGS sequence"/>
</dbReference>
<reference evidence="1 2" key="1">
    <citation type="journal article" date="2014" name="BMC Genomics">
        <title>Comparative genomics of the major fungal agents of human and animal Sporotrichosis: Sporothrix schenckii and Sporothrix brasiliensis.</title>
        <authorList>
            <person name="Teixeira M.M."/>
            <person name="de Almeida L.G."/>
            <person name="Kubitschek-Barreira P."/>
            <person name="Alves F.L."/>
            <person name="Kioshima E.S."/>
            <person name="Abadio A.K."/>
            <person name="Fernandes L."/>
            <person name="Derengowski L.S."/>
            <person name="Ferreira K.S."/>
            <person name="Souza R.C."/>
            <person name="Ruiz J.C."/>
            <person name="de Andrade N.C."/>
            <person name="Paes H.C."/>
            <person name="Nicola A.M."/>
            <person name="Albuquerque P."/>
            <person name="Gerber A.L."/>
            <person name="Martins V.P."/>
            <person name="Peconick L.D."/>
            <person name="Neto A.V."/>
            <person name="Chaucanez C.B."/>
            <person name="Silva P.A."/>
            <person name="Cunha O.L."/>
            <person name="de Oliveira F.F."/>
            <person name="dos Santos T.C."/>
            <person name="Barros A.L."/>
            <person name="Soares M.A."/>
            <person name="de Oliveira L.M."/>
            <person name="Marini M.M."/>
            <person name="Villalobos-Duno H."/>
            <person name="Cunha M.M."/>
            <person name="de Hoog S."/>
            <person name="da Silveira J.F."/>
            <person name="Henrissat B."/>
            <person name="Nino-Vega G.A."/>
            <person name="Cisalpino P.S."/>
            <person name="Mora-Montes H.M."/>
            <person name="Almeida S.R."/>
            <person name="Stajich J.E."/>
            <person name="Lopes-Bezerra L.M."/>
            <person name="Vasconcelos A.T."/>
            <person name="Felipe M.S."/>
        </authorList>
    </citation>
    <scope>NUCLEOTIDE SEQUENCE [LARGE SCALE GENOMIC DNA]</scope>
    <source>
        <strain evidence="1 2">1099-18</strain>
    </source>
</reference>
<proteinExistence type="predicted"/>
<reference evidence="1 2" key="2">
    <citation type="journal article" date="2015" name="Eukaryot. Cell">
        <title>Asexual propagation of a virulent clone complex in a human and feline outbreak of sporotrichosis.</title>
        <authorList>
            <person name="Teixeira Mde M."/>
            <person name="Rodrigues A.M."/>
            <person name="Tsui C.K."/>
            <person name="de Almeida L.G."/>
            <person name="Van Diepeningen A.D."/>
            <person name="van den Ende B.G."/>
            <person name="Fernandes G.F."/>
            <person name="Kano R."/>
            <person name="Hamelin R.C."/>
            <person name="Lopes-Bezerra L.M."/>
            <person name="Vasconcelos A.T."/>
            <person name="de Hoog S."/>
            <person name="de Camargo Z.P."/>
            <person name="Felipe M.S."/>
        </authorList>
    </citation>
    <scope>NUCLEOTIDE SEQUENCE [LARGE SCALE GENOMIC DNA]</scope>
    <source>
        <strain evidence="1 2">1099-18</strain>
    </source>
</reference>
<dbReference type="VEuPathDB" id="FungiDB:SPSK_04736"/>
<evidence type="ECO:0000313" key="1">
    <source>
        <dbReference type="EMBL" id="KJR83406.1"/>
    </source>
</evidence>
<evidence type="ECO:0000313" key="2">
    <source>
        <dbReference type="Proteomes" id="UP000033710"/>
    </source>
</evidence>